<dbReference type="RefSeq" id="WP_343958380.1">
    <property type="nucleotide sequence ID" value="NZ_BAAAKZ010000003.1"/>
</dbReference>
<accession>A0ABW3TLP7</accession>
<protein>
    <submittedName>
        <fullName evidence="1">DUF3046 domain-containing protein</fullName>
    </submittedName>
</protein>
<dbReference type="EMBL" id="JBHTLY010000001">
    <property type="protein sequence ID" value="MFD1200307.1"/>
    <property type="molecule type" value="Genomic_DNA"/>
</dbReference>
<reference evidence="2" key="1">
    <citation type="journal article" date="2019" name="Int. J. Syst. Evol. Microbiol.">
        <title>The Global Catalogue of Microorganisms (GCM) 10K type strain sequencing project: providing services to taxonomists for standard genome sequencing and annotation.</title>
        <authorList>
            <consortium name="The Broad Institute Genomics Platform"/>
            <consortium name="The Broad Institute Genome Sequencing Center for Infectious Disease"/>
            <person name="Wu L."/>
            <person name="Ma J."/>
        </authorList>
    </citation>
    <scope>NUCLEOTIDE SEQUENCE [LARGE SCALE GENOMIC DNA]</scope>
    <source>
        <strain evidence="2">CCUG 50213</strain>
    </source>
</reference>
<proteinExistence type="predicted"/>
<sequence>MRHRAFRAAVAEEFGEAHSGVLLRDYWLAALGSTPDEALARGVSPREVWEALCVEFEVPEVRRHGRGLADPQDG</sequence>
<dbReference type="Proteomes" id="UP001597181">
    <property type="component" value="Unassembled WGS sequence"/>
</dbReference>
<dbReference type="Pfam" id="PF11248">
    <property type="entry name" value="DUF3046"/>
    <property type="match status" value="1"/>
</dbReference>
<keyword evidence="2" id="KW-1185">Reference proteome</keyword>
<organism evidence="1 2">
    <name type="scientific">Leucobacter albus</name>
    <dbReference type="NCBI Taxonomy" id="272210"/>
    <lineage>
        <taxon>Bacteria</taxon>
        <taxon>Bacillati</taxon>
        <taxon>Actinomycetota</taxon>
        <taxon>Actinomycetes</taxon>
        <taxon>Micrococcales</taxon>
        <taxon>Microbacteriaceae</taxon>
        <taxon>Leucobacter</taxon>
    </lineage>
</organism>
<dbReference type="InterPro" id="IPR021408">
    <property type="entry name" value="DUF3046"/>
</dbReference>
<gene>
    <name evidence="1" type="ORF">ACFQ3U_00165</name>
</gene>
<comment type="caution">
    <text evidence="1">The sequence shown here is derived from an EMBL/GenBank/DDBJ whole genome shotgun (WGS) entry which is preliminary data.</text>
</comment>
<name>A0ABW3TLP7_9MICO</name>
<evidence type="ECO:0000313" key="2">
    <source>
        <dbReference type="Proteomes" id="UP001597181"/>
    </source>
</evidence>
<evidence type="ECO:0000313" key="1">
    <source>
        <dbReference type="EMBL" id="MFD1200307.1"/>
    </source>
</evidence>